<evidence type="ECO:0000313" key="2">
    <source>
        <dbReference type="EMBL" id="KZZ89419.1"/>
    </source>
</evidence>
<dbReference type="OrthoDB" id="20473at2759"/>
<dbReference type="EMBL" id="AZGY01000025">
    <property type="protein sequence ID" value="KZZ89419.1"/>
    <property type="molecule type" value="Genomic_DNA"/>
</dbReference>
<sequence>MPALTITTDSSRSRSRSTSSPTRPPMSPITPPLAPAKPPDIADHGGGAAATAADAAIPLLPPPRRPLTHTTQPSHQIGIPPPPPEPIDFESNPDVIALRSAISVLQVQKNRATGDIRDLNKIRHEALDEPEAFIRDLIAGKVKAKDSFAALDEDEDEDEENGCKTSDCDQRERAWCSLPRAQDVVRCPPVNWAQYAVVGESLDKLHADQISRPSTGVPAVFGSSGLYDIKGEGKQEKYPGVAAPYAPGKDVIDRKAKGKK</sequence>
<organism evidence="2 3">
    <name type="scientific">Moelleriella libera RCEF 2490</name>
    <dbReference type="NCBI Taxonomy" id="1081109"/>
    <lineage>
        <taxon>Eukaryota</taxon>
        <taxon>Fungi</taxon>
        <taxon>Dikarya</taxon>
        <taxon>Ascomycota</taxon>
        <taxon>Pezizomycotina</taxon>
        <taxon>Sordariomycetes</taxon>
        <taxon>Hypocreomycetidae</taxon>
        <taxon>Hypocreales</taxon>
        <taxon>Clavicipitaceae</taxon>
        <taxon>Moelleriella</taxon>
    </lineage>
</organism>
<protein>
    <submittedName>
        <fullName evidence="2">Uncharacterized protein</fullName>
    </submittedName>
</protein>
<gene>
    <name evidence="2" type="ORF">AAL_07718</name>
</gene>
<keyword evidence="3" id="KW-1185">Reference proteome</keyword>
<proteinExistence type="predicted"/>
<evidence type="ECO:0000256" key="1">
    <source>
        <dbReference type="SAM" id="MobiDB-lite"/>
    </source>
</evidence>
<name>A0A167WYC9_9HYPO</name>
<reference evidence="2 3" key="1">
    <citation type="journal article" date="2016" name="Genome Biol. Evol.">
        <title>Divergent and convergent evolution of fungal pathogenicity.</title>
        <authorList>
            <person name="Shang Y."/>
            <person name="Xiao G."/>
            <person name="Zheng P."/>
            <person name="Cen K."/>
            <person name="Zhan S."/>
            <person name="Wang C."/>
        </authorList>
    </citation>
    <scope>NUCLEOTIDE SEQUENCE [LARGE SCALE GENOMIC DNA]</scope>
    <source>
        <strain evidence="2 3">RCEF 2490</strain>
    </source>
</reference>
<dbReference type="PANTHER" id="PTHR22705">
    <property type="entry name" value="ZINC FINGER, ZZ DOMAIN CONTAINING 3"/>
    <property type="match status" value="1"/>
</dbReference>
<dbReference type="STRING" id="1081109.A0A167WYC9"/>
<feature type="region of interest" description="Disordered" evidence="1">
    <location>
        <begin position="1"/>
        <end position="91"/>
    </location>
</feature>
<dbReference type="AlphaFoldDB" id="A0A167WYC9"/>
<evidence type="ECO:0000313" key="3">
    <source>
        <dbReference type="Proteomes" id="UP000078544"/>
    </source>
</evidence>
<dbReference type="InterPro" id="IPR037830">
    <property type="entry name" value="ZZZ3"/>
</dbReference>
<feature type="compositionally biased region" description="Low complexity" evidence="1">
    <location>
        <begin position="49"/>
        <end position="58"/>
    </location>
</feature>
<accession>A0A167WYC9</accession>
<feature type="compositionally biased region" description="Pro residues" evidence="1">
    <location>
        <begin position="22"/>
        <end position="38"/>
    </location>
</feature>
<dbReference type="Proteomes" id="UP000078544">
    <property type="component" value="Unassembled WGS sequence"/>
</dbReference>
<comment type="caution">
    <text evidence="2">The sequence shown here is derived from an EMBL/GenBank/DDBJ whole genome shotgun (WGS) entry which is preliminary data.</text>
</comment>
<dbReference type="PANTHER" id="PTHR22705:SF0">
    <property type="entry name" value="ZZ-TYPE ZINC FINGER-CONTAINING PROTEIN 3"/>
    <property type="match status" value="1"/>
</dbReference>
<feature type="compositionally biased region" description="Low complexity" evidence="1">
    <location>
        <begin position="1"/>
        <end position="21"/>
    </location>
</feature>